<reference evidence="2" key="1">
    <citation type="journal article" date="2022" name="Nat. Commun.">
        <title>Chromosome evolution and the genetic basis of agronomically important traits in greater yam.</title>
        <authorList>
            <person name="Bredeson J.V."/>
            <person name="Lyons J.B."/>
            <person name="Oniyinde I.O."/>
            <person name="Okereke N.R."/>
            <person name="Kolade O."/>
            <person name="Nnabue I."/>
            <person name="Nwadili C.O."/>
            <person name="Hribova E."/>
            <person name="Parker M."/>
            <person name="Nwogha J."/>
            <person name="Shu S."/>
            <person name="Carlson J."/>
            <person name="Kariba R."/>
            <person name="Muthemba S."/>
            <person name="Knop K."/>
            <person name="Barton G.J."/>
            <person name="Sherwood A.V."/>
            <person name="Lopez-Montes A."/>
            <person name="Asiedu R."/>
            <person name="Jamnadass R."/>
            <person name="Muchugi A."/>
            <person name="Goodstein D."/>
            <person name="Egesi C.N."/>
            <person name="Featherston J."/>
            <person name="Asfaw A."/>
            <person name="Simpson G.G."/>
            <person name="Dolezel J."/>
            <person name="Hendre P.S."/>
            <person name="Van Deynze A."/>
            <person name="Kumar P.L."/>
            <person name="Obidiegwu J.E."/>
            <person name="Bhattacharjee R."/>
            <person name="Rokhsar D.S."/>
        </authorList>
    </citation>
    <scope>NUCLEOTIDE SEQUENCE [LARGE SCALE GENOMIC DNA]</scope>
    <source>
        <strain evidence="2">cv. TDa95/00328</strain>
    </source>
</reference>
<comment type="caution">
    <text evidence="1">The sequence shown here is derived from an EMBL/GenBank/DDBJ whole genome shotgun (WGS) entry which is preliminary data.</text>
</comment>
<gene>
    <name evidence="1" type="ORF">IHE45_13G047700</name>
</gene>
<proteinExistence type="predicted"/>
<keyword evidence="2" id="KW-1185">Reference proteome</keyword>
<protein>
    <submittedName>
        <fullName evidence="1">F-box and leucine-rich repeat protein 2/20</fullName>
    </submittedName>
</protein>
<evidence type="ECO:0000313" key="2">
    <source>
        <dbReference type="Proteomes" id="UP000827976"/>
    </source>
</evidence>
<organism evidence="1 2">
    <name type="scientific">Dioscorea alata</name>
    <name type="common">Purple yam</name>
    <dbReference type="NCBI Taxonomy" id="55571"/>
    <lineage>
        <taxon>Eukaryota</taxon>
        <taxon>Viridiplantae</taxon>
        <taxon>Streptophyta</taxon>
        <taxon>Embryophyta</taxon>
        <taxon>Tracheophyta</taxon>
        <taxon>Spermatophyta</taxon>
        <taxon>Magnoliopsida</taxon>
        <taxon>Liliopsida</taxon>
        <taxon>Dioscoreales</taxon>
        <taxon>Dioscoreaceae</taxon>
        <taxon>Dioscorea</taxon>
    </lineage>
</organism>
<evidence type="ECO:0000313" key="1">
    <source>
        <dbReference type="EMBL" id="KAH7665667.1"/>
    </source>
</evidence>
<sequence length="525" mass="56943">MDPIILGPKRPCPGDLAARPYSSPAATDRLLESLLSLSDPSPSLDLSLERLIDSTPRELDKELLVEAALEVGSALLEAALRSARKRASSHNAAAWPLPPDLTVKVFSMLDTRSLCHAAATCSMFNKCAVDPLCYANIDLTAVVPKVNNTVVSTMIQRAGRNLQSLKLGIWPSPSSAEISQSMSYSSRNSIDTSGPSWNEKKPRQGRESSVLSRSCLLALSVDGGTAGALLKRLHLYNIDKIDGPALCTALSACQSLIDLEVIGLHIELRRTLDAVSTYCHSMKRLSLESSETGRDDSLKSTTCLDLVTGCPNLISLALRGFKLQDHKVKILVKGLHYLKVVDFSTSYSITGIFLRNLVNGANAPALEVLILRDCLHLKEVEIARFLSAVLGGDCQLLKYLDISNKDGLSAEEDWNNRCYNPRIPIMQVLEARPDICLVAEFPQEASFVDIESSSNSQVSRSSDGQIFSSSSLQMMPSLSLDLSSANSSESNYNSDQGSGNDDGQDAAYVAYDGDSFDDADYQSPW</sequence>
<name>A0ACB7UXR8_DIOAL</name>
<dbReference type="Proteomes" id="UP000827976">
    <property type="component" value="Chromosome 13"/>
</dbReference>
<dbReference type="EMBL" id="CM037023">
    <property type="protein sequence ID" value="KAH7665667.1"/>
    <property type="molecule type" value="Genomic_DNA"/>
</dbReference>
<accession>A0ACB7UXR8</accession>